<dbReference type="EMBL" id="QPMK01000019">
    <property type="protein sequence ID" value="RDD64625.1"/>
    <property type="molecule type" value="Genomic_DNA"/>
</dbReference>
<sequence length="144" mass="16437">MREHRSRGTGILNNELYIGKLIWNRMRYVKDPATGNRVSRMNPETDWIIKDVPELRIVEGAFWKRVKERQEALDATPRVKGIKEGRFRNTRHGLHLLTGKLVCGSCGGTVTAVGRDYLACSNARKLRTVNNADPTSVVSWKTRF</sequence>
<dbReference type="Proteomes" id="UP000253977">
    <property type="component" value="Unassembled WGS sequence"/>
</dbReference>
<evidence type="ECO:0000259" key="1">
    <source>
        <dbReference type="Pfam" id="PF07508"/>
    </source>
</evidence>
<dbReference type="GO" id="GO:0000150">
    <property type="term" value="F:DNA strand exchange activity"/>
    <property type="evidence" value="ECO:0007669"/>
    <property type="project" value="InterPro"/>
</dbReference>
<organism evidence="2 3">
    <name type="scientific">Thalassococcus profundi</name>
    <dbReference type="NCBI Taxonomy" id="2282382"/>
    <lineage>
        <taxon>Bacteria</taxon>
        <taxon>Pseudomonadati</taxon>
        <taxon>Pseudomonadota</taxon>
        <taxon>Alphaproteobacteria</taxon>
        <taxon>Rhodobacterales</taxon>
        <taxon>Roseobacteraceae</taxon>
        <taxon>Thalassococcus</taxon>
    </lineage>
</organism>
<proteinExistence type="predicted"/>
<protein>
    <recommendedName>
        <fullName evidence="1">Recombinase domain-containing protein</fullName>
    </recommendedName>
</protein>
<gene>
    <name evidence="2" type="ORF">DU478_18830</name>
</gene>
<keyword evidence="3" id="KW-1185">Reference proteome</keyword>
<name>A0A369TJQ4_9RHOB</name>
<dbReference type="InterPro" id="IPR038109">
    <property type="entry name" value="DNA_bind_recomb_sf"/>
</dbReference>
<reference evidence="2 3" key="1">
    <citation type="submission" date="2018-07" db="EMBL/GenBank/DDBJ databases">
        <title>Thalassococcus profundi sp. nov., a marine bacterium isolated from deep seawater of Okinawa Trough.</title>
        <authorList>
            <person name="Yu M."/>
        </authorList>
    </citation>
    <scope>NUCLEOTIDE SEQUENCE [LARGE SCALE GENOMIC DNA]</scope>
    <source>
        <strain evidence="2 3">WRAS1</strain>
    </source>
</reference>
<dbReference type="AlphaFoldDB" id="A0A369TJQ4"/>
<dbReference type="Pfam" id="PF07508">
    <property type="entry name" value="Recombinase"/>
    <property type="match status" value="1"/>
</dbReference>
<accession>A0A369TJQ4</accession>
<dbReference type="Gene3D" id="3.90.1750.20">
    <property type="entry name" value="Putative Large Serine Recombinase, Chain B, Domain 2"/>
    <property type="match status" value="1"/>
</dbReference>
<dbReference type="GO" id="GO:0003677">
    <property type="term" value="F:DNA binding"/>
    <property type="evidence" value="ECO:0007669"/>
    <property type="project" value="InterPro"/>
</dbReference>
<comment type="caution">
    <text evidence="2">The sequence shown here is derived from an EMBL/GenBank/DDBJ whole genome shotgun (WGS) entry which is preliminary data.</text>
</comment>
<feature type="domain" description="Recombinase" evidence="1">
    <location>
        <begin position="8"/>
        <end position="70"/>
    </location>
</feature>
<evidence type="ECO:0000313" key="3">
    <source>
        <dbReference type="Proteomes" id="UP000253977"/>
    </source>
</evidence>
<dbReference type="InterPro" id="IPR011109">
    <property type="entry name" value="DNA_bind_recombinase_dom"/>
</dbReference>
<evidence type="ECO:0000313" key="2">
    <source>
        <dbReference type="EMBL" id="RDD64625.1"/>
    </source>
</evidence>